<dbReference type="InterPro" id="IPR049453">
    <property type="entry name" value="Memb_transporter_dom"/>
</dbReference>
<gene>
    <name evidence="9" type="ORF">ACFPLB_03105</name>
</gene>
<comment type="caution">
    <text evidence="9">The sequence shown here is derived from an EMBL/GenBank/DDBJ whole genome shotgun (WGS) entry which is preliminary data.</text>
</comment>
<feature type="transmembrane region" description="Helical" evidence="7">
    <location>
        <begin position="148"/>
        <end position="165"/>
    </location>
</feature>
<keyword evidence="3 7" id="KW-0812">Transmembrane</keyword>
<evidence type="ECO:0000256" key="3">
    <source>
        <dbReference type="ARBA" id="ARBA00022692"/>
    </source>
</evidence>
<feature type="transmembrane region" description="Helical" evidence="7">
    <location>
        <begin position="383"/>
        <end position="400"/>
    </location>
</feature>
<evidence type="ECO:0000256" key="6">
    <source>
        <dbReference type="ARBA" id="ARBA00043993"/>
    </source>
</evidence>
<protein>
    <submittedName>
        <fullName evidence="9">FUSC family protein</fullName>
    </submittedName>
</protein>
<accession>A0ABW0GTK1</accession>
<comment type="similarity">
    <text evidence="6">Belongs to the YccS/YhfK family.</text>
</comment>
<feature type="transmembrane region" description="Helical" evidence="7">
    <location>
        <begin position="24"/>
        <end position="42"/>
    </location>
</feature>
<evidence type="ECO:0000256" key="7">
    <source>
        <dbReference type="SAM" id="Phobius"/>
    </source>
</evidence>
<dbReference type="EMBL" id="JBHSLL010000011">
    <property type="protein sequence ID" value="MFC5384950.1"/>
    <property type="molecule type" value="Genomic_DNA"/>
</dbReference>
<keyword evidence="4 7" id="KW-1133">Transmembrane helix</keyword>
<evidence type="ECO:0000313" key="9">
    <source>
        <dbReference type="EMBL" id="MFC5384950.1"/>
    </source>
</evidence>
<keyword evidence="10" id="KW-1185">Reference proteome</keyword>
<reference evidence="10" key="1">
    <citation type="journal article" date="2019" name="Int. J. Syst. Evol. Microbiol.">
        <title>The Global Catalogue of Microorganisms (GCM) 10K type strain sequencing project: providing services to taxonomists for standard genome sequencing and annotation.</title>
        <authorList>
            <consortium name="The Broad Institute Genomics Platform"/>
            <consortium name="The Broad Institute Genome Sequencing Center for Infectious Disease"/>
            <person name="Wu L."/>
            <person name="Ma J."/>
        </authorList>
    </citation>
    <scope>NUCLEOTIDE SEQUENCE [LARGE SCALE GENOMIC DNA]</scope>
    <source>
        <strain evidence="10">CGMCC 4.1415</strain>
    </source>
</reference>
<comment type="subcellular location">
    <subcellularLocation>
        <location evidence="1">Cell membrane</location>
        <topology evidence="1">Multi-pass membrane protein</topology>
    </subcellularLocation>
</comment>
<dbReference type="RefSeq" id="WP_378227822.1">
    <property type="nucleotide sequence ID" value="NZ_JBHSLL010000011.1"/>
</dbReference>
<evidence type="ECO:0000259" key="8">
    <source>
        <dbReference type="Pfam" id="PF13515"/>
    </source>
</evidence>
<keyword evidence="2" id="KW-1003">Cell membrane</keyword>
<feature type="domain" description="Integral membrane bound transporter" evidence="8">
    <location>
        <begin position="345"/>
        <end position="469"/>
    </location>
</feature>
<feature type="transmembrane region" description="Helical" evidence="7">
    <location>
        <begin position="460"/>
        <end position="478"/>
    </location>
</feature>
<feature type="transmembrane region" description="Helical" evidence="7">
    <location>
        <begin position="99"/>
        <end position="117"/>
    </location>
</feature>
<evidence type="ECO:0000256" key="1">
    <source>
        <dbReference type="ARBA" id="ARBA00004651"/>
    </source>
</evidence>
<dbReference type="Pfam" id="PF13515">
    <property type="entry name" value="FUSC_2"/>
    <property type="match status" value="1"/>
</dbReference>
<dbReference type="Proteomes" id="UP001596016">
    <property type="component" value="Unassembled WGS sequence"/>
</dbReference>
<organism evidence="9 10">
    <name type="scientific">Aquamicrobium segne</name>
    <dbReference type="NCBI Taxonomy" id="469547"/>
    <lineage>
        <taxon>Bacteria</taxon>
        <taxon>Pseudomonadati</taxon>
        <taxon>Pseudomonadota</taxon>
        <taxon>Alphaproteobacteria</taxon>
        <taxon>Hyphomicrobiales</taxon>
        <taxon>Phyllobacteriaceae</taxon>
        <taxon>Aquamicrobium</taxon>
    </lineage>
</organism>
<sequence length="638" mass="69296">MVHVSKNLLEYFLLSDPGYVRLRLACRALLTIGLVCGALVLLHRHVPMTPAAYSIAMISALQGITAIKDTTPATRALTRLYCAAFGFCALAVLTLIDHSLLLVNGFLLVVIFMATYARRFKARWQAVGMFTFMCAVVGAFLKPHEIDLKSIALAFVVSGVIAHLVRNFVLPERPEVDCRQALQVATRLTVLLSDMMAREAKRNWPQSGRKKAIQLERQARDAILLCESYLPLTPSGTLANERTVFALRRLFNFQLTLENALASALGPDEIHSGQFSADMQEKISLLKNASDAAHQAVAGLPAAAFSGADDHGAKVAFLPHRGEFLSDKTFRQACQVTIASAIAMVGGVALSPERWFWAVLTAFLIFSNTRSRGDLYVRALNRAFGTAIGILIGIGLATWVGGALDLTIILATICIFAAFYLGSLSYFVMTFFITIAIALIYGLIGVFTPALLVLRLEETMIGVAAGVFVSLFVLPLSTTRHTGEAVAHFLETLDLFLKAVLSGDDHANLVAAVRKLEMAQADVVAAIGPMHSPWTFGLAQARPRRALIRISMLVHQAHILVREFAGTAPDRDAAVQLDALRLQLAGLAEGHCDLFGRSLIADMARRGESATSPSKKPAGEALEVMAHILRQVDQRNQQ</sequence>
<feature type="transmembrane region" description="Helical" evidence="7">
    <location>
        <begin position="406"/>
        <end position="424"/>
    </location>
</feature>
<evidence type="ECO:0000256" key="4">
    <source>
        <dbReference type="ARBA" id="ARBA00022989"/>
    </source>
</evidence>
<evidence type="ECO:0000256" key="2">
    <source>
        <dbReference type="ARBA" id="ARBA00022475"/>
    </source>
</evidence>
<feature type="transmembrane region" description="Helical" evidence="7">
    <location>
        <begin position="76"/>
        <end position="93"/>
    </location>
</feature>
<dbReference type="PANTHER" id="PTHR30509:SF9">
    <property type="entry name" value="MULTIDRUG RESISTANCE PROTEIN MDTO"/>
    <property type="match status" value="1"/>
</dbReference>
<dbReference type="PANTHER" id="PTHR30509">
    <property type="entry name" value="P-HYDROXYBENZOIC ACID EFFLUX PUMP SUBUNIT-RELATED"/>
    <property type="match status" value="1"/>
</dbReference>
<name>A0ABW0GTK1_9HYPH</name>
<evidence type="ECO:0000313" key="10">
    <source>
        <dbReference type="Proteomes" id="UP001596016"/>
    </source>
</evidence>
<keyword evidence="5 7" id="KW-0472">Membrane</keyword>
<proteinExistence type="inferred from homology"/>
<evidence type="ECO:0000256" key="5">
    <source>
        <dbReference type="ARBA" id="ARBA00023136"/>
    </source>
</evidence>
<feature type="transmembrane region" description="Helical" evidence="7">
    <location>
        <begin position="124"/>
        <end position="142"/>
    </location>
</feature>
<feature type="transmembrane region" description="Helical" evidence="7">
    <location>
        <begin position="431"/>
        <end position="454"/>
    </location>
</feature>